<keyword evidence="2 7" id="KW-0418">Kinase</keyword>
<dbReference type="Gene3D" id="1.20.5.1930">
    <property type="match status" value="1"/>
</dbReference>
<evidence type="ECO:0000313" key="7">
    <source>
        <dbReference type="EMBL" id="MDH7454469.1"/>
    </source>
</evidence>
<dbReference type="Pfam" id="PF07730">
    <property type="entry name" value="HisKA_3"/>
    <property type="match status" value="1"/>
</dbReference>
<keyword evidence="4" id="KW-1133">Transmembrane helix</keyword>
<keyword evidence="8" id="KW-1185">Reference proteome</keyword>
<feature type="transmembrane region" description="Helical" evidence="4">
    <location>
        <begin position="103"/>
        <end position="121"/>
    </location>
</feature>
<reference evidence="7" key="2">
    <citation type="submission" date="2023-04" db="EMBL/GenBank/DDBJ databases">
        <authorList>
            <person name="Sun J.-Q."/>
        </authorList>
    </citation>
    <scope>NUCLEOTIDE SEQUENCE</scope>
    <source>
        <strain evidence="7">CC-YY355</strain>
    </source>
</reference>
<evidence type="ECO:0000256" key="3">
    <source>
        <dbReference type="ARBA" id="ARBA00023012"/>
    </source>
</evidence>
<evidence type="ECO:0000256" key="2">
    <source>
        <dbReference type="ARBA" id="ARBA00022777"/>
    </source>
</evidence>
<evidence type="ECO:0000256" key="1">
    <source>
        <dbReference type="ARBA" id="ARBA00022679"/>
    </source>
</evidence>
<gene>
    <name evidence="7" type="ORF">QF205_15515</name>
</gene>
<dbReference type="PANTHER" id="PTHR24421:SF59">
    <property type="entry name" value="OXYGEN SENSOR HISTIDINE KINASE NREB"/>
    <property type="match status" value="1"/>
</dbReference>
<dbReference type="Proteomes" id="UP001160550">
    <property type="component" value="Unassembled WGS sequence"/>
</dbReference>
<name>A0ABT6MV27_9GAMM</name>
<evidence type="ECO:0000259" key="5">
    <source>
        <dbReference type="Pfam" id="PF02518"/>
    </source>
</evidence>
<protein>
    <submittedName>
        <fullName evidence="7">Histidine kinase</fullName>
    </submittedName>
</protein>
<feature type="domain" description="Signal transduction histidine kinase subgroup 3 dimerisation and phosphoacceptor" evidence="6">
    <location>
        <begin position="182"/>
        <end position="244"/>
    </location>
</feature>
<feature type="transmembrane region" description="Helical" evidence="4">
    <location>
        <begin position="36"/>
        <end position="54"/>
    </location>
</feature>
<dbReference type="Gene3D" id="3.30.565.10">
    <property type="entry name" value="Histidine kinase-like ATPase, C-terminal domain"/>
    <property type="match status" value="1"/>
</dbReference>
<feature type="transmembrane region" description="Helical" evidence="4">
    <location>
        <begin position="128"/>
        <end position="150"/>
    </location>
</feature>
<dbReference type="GO" id="GO:0016301">
    <property type="term" value="F:kinase activity"/>
    <property type="evidence" value="ECO:0007669"/>
    <property type="project" value="UniProtKB-KW"/>
</dbReference>
<proteinExistence type="predicted"/>
<dbReference type="SUPFAM" id="SSF55874">
    <property type="entry name" value="ATPase domain of HSP90 chaperone/DNA topoisomerase II/histidine kinase"/>
    <property type="match status" value="1"/>
</dbReference>
<feature type="domain" description="Histidine kinase/HSP90-like ATPase" evidence="5">
    <location>
        <begin position="281"/>
        <end position="366"/>
    </location>
</feature>
<dbReference type="Pfam" id="PF02518">
    <property type="entry name" value="HATPase_c"/>
    <property type="match status" value="1"/>
</dbReference>
<keyword evidence="3" id="KW-0902">Two-component regulatory system</keyword>
<dbReference type="InterPro" id="IPR011712">
    <property type="entry name" value="Sig_transdc_His_kin_sub3_dim/P"/>
</dbReference>
<evidence type="ECO:0000259" key="6">
    <source>
        <dbReference type="Pfam" id="PF07730"/>
    </source>
</evidence>
<keyword evidence="4" id="KW-0812">Transmembrane</keyword>
<keyword evidence="1" id="KW-0808">Transferase</keyword>
<dbReference type="InterPro" id="IPR050482">
    <property type="entry name" value="Sensor_HK_TwoCompSys"/>
</dbReference>
<organism evidence="7 8">
    <name type="scientific">Luteimonas composti</name>
    <dbReference type="NCBI Taxonomy" id="398257"/>
    <lineage>
        <taxon>Bacteria</taxon>
        <taxon>Pseudomonadati</taxon>
        <taxon>Pseudomonadota</taxon>
        <taxon>Gammaproteobacteria</taxon>
        <taxon>Lysobacterales</taxon>
        <taxon>Lysobacteraceae</taxon>
        <taxon>Luteimonas</taxon>
    </lineage>
</organism>
<dbReference type="InterPro" id="IPR036890">
    <property type="entry name" value="HATPase_C_sf"/>
</dbReference>
<dbReference type="EMBL" id="JARYGX010000027">
    <property type="protein sequence ID" value="MDH7454469.1"/>
    <property type="molecule type" value="Genomic_DNA"/>
</dbReference>
<accession>A0ABT6MV27</accession>
<comment type="caution">
    <text evidence="7">The sequence shown here is derived from an EMBL/GenBank/DDBJ whole genome shotgun (WGS) entry which is preliminary data.</text>
</comment>
<keyword evidence="4" id="KW-0472">Membrane</keyword>
<feature type="transmembrane region" description="Helical" evidence="4">
    <location>
        <begin position="66"/>
        <end position="97"/>
    </location>
</feature>
<sequence>MHGQLKPLLQPLNLAALVTLATVAWSVDGELGGHRLAGWALLGLFALVLMRMDALGQRPRLRVAGYAVLAACAMAVVALAPRTGTSPILVVVLVAALAVDYPAWRVLPAAAALNLLLYLVLRAGGHAAPGMAVGVFLGFQAFAALVAHYARSAEAARDRLAQVNADLLATRALLADSIRDAERLRVARELHDVAGHRLTALTLNLRALADVPALAGRPELQVARTMAAELMGDLRQVVQALRQDRGVDLATALHAIAAPFPRPALRLAMAQDVRIEDAGTAEALMRMVQEAMTNAARHGQARHLDVAIRRQDNRIGVTIEDDGRAHAPLREGNGLSGMRERLAEAGGTLALSMSARGGLRIEASLPA</sequence>
<dbReference type="RefSeq" id="WP_280943684.1">
    <property type="nucleotide sequence ID" value="NZ_JARYGX010000027.1"/>
</dbReference>
<dbReference type="CDD" id="cd16917">
    <property type="entry name" value="HATPase_UhpB-NarQ-NarX-like"/>
    <property type="match status" value="1"/>
</dbReference>
<dbReference type="InterPro" id="IPR003594">
    <property type="entry name" value="HATPase_dom"/>
</dbReference>
<dbReference type="PANTHER" id="PTHR24421">
    <property type="entry name" value="NITRATE/NITRITE SENSOR PROTEIN NARX-RELATED"/>
    <property type="match status" value="1"/>
</dbReference>
<reference evidence="7" key="1">
    <citation type="journal article" date="2007" name="Int. J. Syst. Evol. Microbiol.">
        <title>Luteimonas composti sp. nov., a moderately thermophilic bacterium isolated from food waste.</title>
        <authorList>
            <person name="Young C.C."/>
            <person name="Kampfer P."/>
            <person name="Chen W.M."/>
            <person name="Yen W.S."/>
            <person name="Arun A.B."/>
            <person name="Lai W.A."/>
            <person name="Shen F.T."/>
            <person name="Rekha P.D."/>
            <person name="Lin K.Y."/>
            <person name="Chou J.H."/>
        </authorList>
    </citation>
    <scope>NUCLEOTIDE SEQUENCE</scope>
    <source>
        <strain evidence="7">CC-YY355</strain>
    </source>
</reference>
<evidence type="ECO:0000256" key="4">
    <source>
        <dbReference type="SAM" id="Phobius"/>
    </source>
</evidence>
<evidence type="ECO:0000313" key="8">
    <source>
        <dbReference type="Proteomes" id="UP001160550"/>
    </source>
</evidence>